<keyword evidence="9 13" id="KW-0648">Protein biosynthesis</keyword>
<dbReference type="Gene3D" id="3.90.800.10">
    <property type="entry name" value="Glutamyl-tRNA Synthetase, Domain 3"/>
    <property type="match status" value="1"/>
</dbReference>
<evidence type="ECO:0000256" key="10">
    <source>
        <dbReference type="ARBA" id="ARBA00023146"/>
    </source>
</evidence>
<evidence type="ECO:0000256" key="9">
    <source>
        <dbReference type="ARBA" id="ARBA00022917"/>
    </source>
</evidence>
<evidence type="ECO:0000256" key="11">
    <source>
        <dbReference type="ARBA" id="ARBA00030865"/>
    </source>
</evidence>
<dbReference type="FunFam" id="3.90.800.10:FF:000001">
    <property type="entry name" value="Glutamine--tRNA ligase"/>
    <property type="match status" value="1"/>
</dbReference>
<comment type="catalytic activity">
    <reaction evidence="12">
        <text>tRNA(Glu) + L-glutamate + ATP = L-glutamyl-tRNA(Glu) + AMP + diphosphate</text>
        <dbReference type="Rhea" id="RHEA:23540"/>
        <dbReference type="Rhea" id="RHEA-COMP:9663"/>
        <dbReference type="Rhea" id="RHEA-COMP:9680"/>
        <dbReference type="ChEBI" id="CHEBI:29985"/>
        <dbReference type="ChEBI" id="CHEBI:30616"/>
        <dbReference type="ChEBI" id="CHEBI:33019"/>
        <dbReference type="ChEBI" id="CHEBI:78442"/>
        <dbReference type="ChEBI" id="CHEBI:78520"/>
        <dbReference type="ChEBI" id="CHEBI:456215"/>
        <dbReference type="EC" id="6.1.1.17"/>
    </reaction>
</comment>
<sequence length="707" mass="79401">MAVLTIASRANGALVLPAMLAASHIKQSNPHDGFVLECKDVESPGKGNEKVILTTNNGDAIVHGSVLLYLLDKSVLPRGVNRNEVDEWLHRSADFAVPNFKSLEQPMKELESHLALRSYVVGYSLTLADLAVWGALRGNRVATNRRNYVNISRWFEFIEVTNPWIVAVVADLSNAARQKKAAASAAGGSYNIGLRNTENGIVTRFPPEPSGYLHIGHAKAALLNDYFAHEYLGAESRGVLICRFDDTNPTRESAEFQDSIVEDLALLGIQPDRISYSSDYFQQMYEGCVKLIRLGKAYADNTPKEVMGEQRGKGIPSACRDMSVEDSLAQFEKMKAGSAMEWCIRAKISVDNPVKCLRDPVIYRCNLQPHHRTGTTWKIYPTYDFCAPFLDSLEGVTHALRTNEYRDRNPQYAWIQEALGIRPVDIWDFSRLNFVRTVLSKRKLTVLVDKGVVWGWDDPRMPTVRGIRRRGMTVPALREFILKQGPSQNVINLDWTSFWATNKKYIDPIAPRYTAIPKHNAVIATVNGIDETSSLDKPKHNKNAALGTKKVFFSKEILLSQEDATSFKVTEEITLMNWGNAIITNISRDESGIVLGLTLNLHLEGDFKKTEKKVTWLAKETVNMIPVDLVDFDYLISKDKLEKEDDLFSFVTPKTEFRTKAWADCNVANLAKDSIIQFDRIGYFRVDQGYQEGKPAVLFNIPTGKGV</sequence>
<gene>
    <name evidence="17" type="ORF">C8Q69DRAFT_185658</name>
</gene>
<evidence type="ECO:0000256" key="8">
    <source>
        <dbReference type="ARBA" id="ARBA00022840"/>
    </source>
</evidence>
<dbReference type="SUPFAM" id="SSF50715">
    <property type="entry name" value="Ribosomal protein L25-like"/>
    <property type="match status" value="1"/>
</dbReference>
<feature type="domain" description="Glutamyl/glutaminyl-tRNA synthetase class Ib catalytic" evidence="14">
    <location>
        <begin position="201"/>
        <end position="507"/>
    </location>
</feature>
<evidence type="ECO:0000256" key="13">
    <source>
        <dbReference type="RuleBase" id="RU363037"/>
    </source>
</evidence>
<keyword evidence="7 13" id="KW-0547">Nucleotide-binding</keyword>
<dbReference type="GO" id="GO:0005829">
    <property type="term" value="C:cytosol"/>
    <property type="evidence" value="ECO:0007669"/>
    <property type="project" value="TreeGrafter"/>
</dbReference>
<keyword evidence="10 13" id="KW-0030">Aminoacyl-tRNA synthetase</keyword>
<reference evidence="17 18" key="1">
    <citation type="journal article" date="2018" name="Front. Microbiol.">
        <title>Genomic and genetic insights into a cosmopolitan fungus, Paecilomyces variotii (Eurotiales).</title>
        <authorList>
            <person name="Urquhart A.S."/>
            <person name="Mondo S.J."/>
            <person name="Makela M.R."/>
            <person name="Hane J.K."/>
            <person name="Wiebenga A."/>
            <person name="He G."/>
            <person name="Mihaltcheva S."/>
            <person name="Pangilinan J."/>
            <person name="Lipzen A."/>
            <person name="Barry K."/>
            <person name="de Vries R.P."/>
            <person name="Grigoriev I.V."/>
            <person name="Idnurm A."/>
        </authorList>
    </citation>
    <scope>NUCLEOTIDE SEQUENCE [LARGE SCALE GENOMIC DNA]</scope>
    <source>
        <strain evidence="17 18">CBS 101075</strain>
    </source>
</reference>
<dbReference type="InterPro" id="IPR020059">
    <property type="entry name" value="Glu/Gln-tRNA-synth_Ib_codon-bd"/>
</dbReference>
<dbReference type="InterPro" id="IPR011035">
    <property type="entry name" value="Ribosomal_bL25/Gln-tRNA_synth"/>
</dbReference>
<name>A0A443HI08_BYSSP</name>
<feature type="domain" description="Glutamyl/glutaminyl-tRNA synthetase class Ib anti-codon binding" evidence="15">
    <location>
        <begin position="510"/>
        <end position="601"/>
    </location>
</feature>
<evidence type="ECO:0000256" key="3">
    <source>
        <dbReference type="ARBA" id="ARBA00012835"/>
    </source>
</evidence>
<keyword evidence="4" id="KW-0963">Cytoplasm</keyword>
<dbReference type="InterPro" id="IPR014729">
    <property type="entry name" value="Rossmann-like_a/b/a_fold"/>
</dbReference>
<organism evidence="17 18">
    <name type="scientific">Byssochlamys spectabilis</name>
    <name type="common">Paecilomyces variotii</name>
    <dbReference type="NCBI Taxonomy" id="264951"/>
    <lineage>
        <taxon>Eukaryota</taxon>
        <taxon>Fungi</taxon>
        <taxon>Dikarya</taxon>
        <taxon>Ascomycota</taxon>
        <taxon>Pezizomycotina</taxon>
        <taxon>Eurotiomycetes</taxon>
        <taxon>Eurotiomycetidae</taxon>
        <taxon>Eurotiales</taxon>
        <taxon>Thermoascaceae</taxon>
        <taxon>Paecilomyces</taxon>
    </lineage>
</organism>
<dbReference type="SUPFAM" id="SSF52374">
    <property type="entry name" value="Nucleotidylyl transferase"/>
    <property type="match status" value="1"/>
</dbReference>
<dbReference type="Proteomes" id="UP000283841">
    <property type="component" value="Unassembled WGS sequence"/>
</dbReference>
<dbReference type="PROSITE" id="PS00178">
    <property type="entry name" value="AA_TRNA_LIGASE_I"/>
    <property type="match status" value="1"/>
</dbReference>
<dbReference type="EMBL" id="RCNU01000020">
    <property type="protein sequence ID" value="RWQ91458.1"/>
    <property type="molecule type" value="Genomic_DNA"/>
</dbReference>
<keyword evidence="8 13" id="KW-0067">ATP-binding</keyword>
<evidence type="ECO:0000259" key="14">
    <source>
        <dbReference type="Pfam" id="PF00749"/>
    </source>
</evidence>
<dbReference type="Pfam" id="PF03950">
    <property type="entry name" value="tRNA-synt_1c_C"/>
    <property type="match status" value="1"/>
</dbReference>
<evidence type="ECO:0000313" key="17">
    <source>
        <dbReference type="EMBL" id="RWQ91458.1"/>
    </source>
</evidence>
<dbReference type="GO" id="GO:0017102">
    <property type="term" value="C:methionyl glutamyl tRNA synthetase complex"/>
    <property type="evidence" value="ECO:0007669"/>
    <property type="project" value="TreeGrafter"/>
</dbReference>
<keyword evidence="18" id="KW-1185">Reference proteome</keyword>
<evidence type="ECO:0000256" key="5">
    <source>
        <dbReference type="ARBA" id="ARBA00022553"/>
    </source>
</evidence>
<dbReference type="Gene3D" id="2.40.240.10">
    <property type="entry name" value="Ribosomal Protein L25, Chain P"/>
    <property type="match status" value="1"/>
</dbReference>
<evidence type="ECO:0000256" key="1">
    <source>
        <dbReference type="ARBA" id="ARBA00004496"/>
    </source>
</evidence>
<dbReference type="HAMAP" id="MF_02076">
    <property type="entry name" value="Glu_tRNA_synth_type2"/>
    <property type="match status" value="1"/>
</dbReference>
<evidence type="ECO:0000313" key="18">
    <source>
        <dbReference type="Proteomes" id="UP000283841"/>
    </source>
</evidence>
<evidence type="ECO:0000256" key="12">
    <source>
        <dbReference type="ARBA" id="ARBA00048351"/>
    </source>
</evidence>
<comment type="caution">
    <text evidence="17">The sequence shown here is derived from an EMBL/GenBank/DDBJ whole genome shotgun (WGS) entry which is preliminary data.</text>
</comment>
<dbReference type="FunFam" id="3.40.50.620:FF:000037">
    <property type="entry name" value="Glutamine--tRNA ligase cytoplasmic"/>
    <property type="match status" value="1"/>
</dbReference>
<dbReference type="InterPro" id="IPR036282">
    <property type="entry name" value="Glutathione-S-Trfase_C_sf"/>
</dbReference>
<dbReference type="Pfam" id="PF20974">
    <property type="entry name" value="tRNA-synt_1c_C2"/>
    <property type="match status" value="1"/>
</dbReference>
<evidence type="ECO:0000256" key="6">
    <source>
        <dbReference type="ARBA" id="ARBA00022598"/>
    </source>
</evidence>
<dbReference type="InterPro" id="IPR000924">
    <property type="entry name" value="Glu/Gln-tRNA-synth"/>
</dbReference>
<dbReference type="GO" id="GO:0004818">
    <property type="term" value="F:glutamate-tRNA ligase activity"/>
    <property type="evidence" value="ECO:0007669"/>
    <property type="project" value="UniProtKB-EC"/>
</dbReference>
<dbReference type="PANTHER" id="PTHR43097:SF5">
    <property type="entry name" value="GLUTAMATE--TRNA LIGASE"/>
    <property type="match status" value="1"/>
</dbReference>
<dbReference type="SUPFAM" id="SSF47616">
    <property type="entry name" value="GST C-terminal domain-like"/>
    <property type="match status" value="1"/>
</dbReference>
<comment type="subcellular location">
    <subcellularLocation>
        <location evidence="1">Cytoplasm</location>
    </subcellularLocation>
</comment>
<dbReference type="AlphaFoldDB" id="A0A443HI08"/>
<proteinExistence type="inferred from homology"/>
<accession>A0A443HI08</accession>
<dbReference type="PANTHER" id="PTHR43097">
    <property type="entry name" value="GLUTAMINE-TRNA LIGASE"/>
    <property type="match status" value="1"/>
</dbReference>
<dbReference type="Gene3D" id="1.20.1050.10">
    <property type="match status" value="1"/>
</dbReference>
<dbReference type="GO" id="GO:0006424">
    <property type="term" value="P:glutamyl-tRNA aminoacylation"/>
    <property type="evidence" value="ECO:0007669"/>
    <property type="project" value="InterPro"/>
</dbReference>
<dbReference type="GO" id="GO:0005524">
    <property type="term" value="F:ATP binding"/>
    <property type="evidence" value="ECO:0007669"/>
    <property type="project" value="UniProtKB-KW"/>
</dbReference>
<dbReference type="Gene3D" id="3.40.50.620">
    <property type="entry name" value="HUPs"/>
    <property type="match status" value="1"/>
</dbReference>
<dbReference type="NCBIfam" id="TIGR00463">
    <property type="entry name" value="gltX_arch"/>
    <property type="match status" value="1"/>
</dbReference>
<dbReference type="PRINTS" id="PR00987">
    <property type="entry name" value="TRNASYNTHGLU"/>
</dbReference>
<dbReference type="InterPro" id="IPR050132">
    <property type="entry name" value="Gln/Glu-tRNA_Ligase"/>
</dbReference>
<dbReference type="InterPro" id="IPR020058">
    <property type="entry name" value="Glu/Gln-tRNA-synth_Ib_cat-dom"/>
</dbReference>
<evidence type="ECO:0000256" key="4">
    <source>
        <dbReference type="ARBA" id="ARBA00022490"/>
    </source>
</evidence>
<dbReference type="STRING" id="264951.A0A443HI08"/>
<dbReference type="VEuPathDB" id="FungiDB:C8Q69DRAFT_185658"/>
<dbReference type="EC" id="6.1.1.17" evidence="3"/>
<evidence type="ECO:0000256" key="2">
    <source>
        <dbReference type="ARBA" id="ARBA00008927"/>
    </source>
</evidence>
<evidence type="ECO:0000256" key="7">
    <source>
        <dbReference type="ARBA" id="ARBA00022741"/>
    </source>
</evidence>
<dbReference type="InterPro" id="IPR020061">
    <property type="entry name" value="Glu_tRNA_lig_a-bdl"/>
</dbReference>
<dbReference type="InterPro" id="IPR004526">
    <property type="entry name" value="Glu-tRNA-synth_arc/euk"/>
</dbReference>
<dbReference type="InterPro" id="IPR049437">
    <property type="entry name" value="tRNA-synt_1c_C2"/>
</dbReference>
<dbReference type="Pfam" id="PF00749">
    <property type="entry name" value="tRNA-synt_1c"/>
    <property type="match status" value="1"/>
</dbReference>
<dbReference type="GeneID" id="39595197"/>
<dbReference type="FunFam" id="2.40.240.10:FF:000004">
    <property type="entry name" value="Glutamyl-tRNA synthetase, cytoplasmic"/>
    <property type="match status" value="1"/>
</dbReference>
<evidence type="ECO:0000259" key="15">
    <source>
        <dbReference type="Pfam" id="PF03950"/>
    </source>
</evidence>
<dbReference type="InterPro" id="IPR001412">
    <property type="entry name" value="aa-tRNA-synth_I_CS"/>
</dbReference>
<dbReference type="FunFam" id="1.10.1160.10:FF:000001">
    <property type="entry name" value="Glutamine--tRNA ligase"/>
    <property type="match status" value="1"/>
</dbReference>
<protein>
    <recommendedName>
        <fullName evidence="3">glutamate--tRNA ligase</fullName>
        <ecNumber evidence="3">6.1.1.17</ecNumber>
    </recommendedName>
    <alternativeName>
        <fullName evidence="11">Glutamyl-tRNA synthetase</fullName>
    </alternativeName>
</protein>
<keyword evidence="5" id="KW-0597">Phosphoprotein</keyword>
<dbReference type="InterPro" id="IPR020056">
    <property type="entry name" value="Rbsml_bL25/Gln-tRNA_synth_N"/>
</dbReference>
<comment type="similarity">
    <text evidence="2">Belongs to the class-I aminoacyl-tRNA synthetase family. Glutamate--tRNA ligase type 2 subfamily.</text>
</comment>
<feature type="domain" description="tRNA synthetases class I (E and Q) anti-codon binding" evidence="16">
    <location>
        <begin position="613"/>
        <end position="687"/>
    </location>
</feature>
<dbReference type="Gene3D" id="1.10.1160.10">
    <property type="entry name" value="Glutamyl-trna Synthetase, Domain 2"/>
    <property type="match status" value="1"/>
</dbReference>
<keyword evidence="6 13" id="KW-0436">Ligase</keyword>
<dbReference type="RefSeq" id="XP_028481103.1">
    <property type="nucleotide sequence ID" value="XM_028625920.1"/>
</dbReference>
<evidence type="ECO:0000259" key="16">
    <source>
        <dbReference type="Pfam" id="PF20974"/>
    </source>
</evidence>